<dbReference type="InterPro" id="IPR035897">
    <property type="entry name" value="Toll_tir_struct_dom_sf"/>
</dbReference>
<dbReference type="SMART" id="SM00255">
    <property type="entry name" value="TIR"/>
    <property type="match status" value="1"/>
</dbReference>
<dbReference type="Pfam" id="PF13676">
    <property type="entry name" value="TIR_2"/>
    <property type="match status" value="1"/>
</dbReference>
<dbReference type="PANTHER" id="PTHR46270">
    <property type="entry name" value="ARMADILLO-TYPE FOLD-RELATED"/>
    <property type="match status" value="1"/>
</dbReference>
<dbReference type="Proteomes" id="UP000663829">
    <property type="component" value="Unassembled WGS sequence"/>
</dbReference>
<dbReference type="OrthoDB" id="9978456at2759"/>
<feature type="domain" description="TIR" evidence="1">
    <location>
        <begin position="29"/>
        <end position="170"/>
    </location>
</feature>
<dbReference type="EMBL" id="CAJOBC010110381">
    <property type="protein sequence ID" value="CAF4524216.1"/>
    <property type="molecule type" value="Genomic_DNA"/>
</dbReference>
<name>A0A816CTW5_9BILA</name>
<evidence type="ECO:0000313" key="4">
    <source>
        <dbReference type="Proteomes" id="UP000663829"/>
    </source>
</evidence>
<dbReference type="PANTHER" id="PTHR46270:SF2">
    <property type="entry name" value="TIR DOMAIN-CONTAINING PROTEIN"/>
    <property type="match status" value="1"/>
</dbReference>
<evidence type="ECO:0000313" key="2">
    <source>
        <dbReference type="EMBL" id="CAF1628026.1"/>
    </source>
</evidence>
<sequence>MSKALMKTRAAAFPSPEYRPATPRFTKPQKYDIMISYSHHDRDLCFRIYNRLLEHKFRIWIDKENMHGLQTNAMADAIEASAFVIICMSDDYFNSEYCEQEAKYAKRCKRKLIPLIMTKDFHPSGWLGFLTVDLKYINFSKYEFDKAVGMLLDEIEMYRQWMIEKWFKAE</sequence>
<evidence type="ECO:0000313" key="3">
    <source>
        <dbReference type="EMBL" id="CAF4524216.1"/>
    </source>
</evidence>
<dbReference type="SUPFAM" id="SSF52200">
    <property type="entry name" value="Toll/Interleukin receptor TIR domain"/>
    <property type="match status" value="1"/>
</dbReference>
<gene>
    <name evidence="2" type="ORF">GPM918_LOCUS44176</name>
    <name evidence="3" type="ORF">SRO942_LOCUS45917</name>
</gene>
<reference evidence="2" key="1">
    <citation type="submission" date="2021-02" db="EMBL/GenBank/DDBJ databases">
        <authorList>
            <person name="Nowell W R."/>
        </authorList>
    </citation>
    <scope>NUCLEOTIDE SEQUENCE</scope>
</reference>
<dbReference type="InterPro" id="IPR000157">
    <property type="entry name" value="TIR_dom"/>
</dbReference>
<dbReference type="Gene3D" id="3.40.50.10140">
    <property type="entry name" value="Toll/interleukin-1 receptor homology (TIR) domain"/>
    <property type="match status" value="1"/>
</dbReference>
<dbReference type="PROSITE" id="PS50104">
    <property type="entry name" value="TIR"/>
    <property type="match status" value="1"/>
</dbReference>
<accession>A0A816CTW5</accession>
<dbReference type="Proteomes" id="UP000681722">
    <property type="component" value="Unassembled WGS sequence"/>
</dbReference>
<proteinExistence type="predicted"/>
<keyword evidence="4" id="KW-1185">Reference proteome</keyword>
<protein>
    <recommendedName>
        <fullName evidence="1">TIR domain-containing protein</fullName>
    </recommendedName>
</protein>
<comment type="caution">
    <text evidence="2">The sequence shown here is derived from an EMBL/GenBank/DDBJ whole genome shotgun (WGS) entry which is preliminary data.</text>
</comment>
<dbReference type="GO" id="GO:0007165">
    <property type="term" value="P:signal transduction"/>
    <property type="evidence" value="ECO:0007669"/>
    <property type="project" value="InterPro"/>
</dbReference>
<organism evidence="2 4">
    <name type="scientific">Didymodactylos carnosus</name>
    <dbReference type="NCBI Taxonomy" id="1234261"/>
    <lineage>
        <taxon>Eukaryota</taxon>
        <taxon>Metazoa</taxon>
        <taxon>Spiralia</taxon>
        <taxon>Gnathifera</taxon>
        <taxon>Rotifera</taxon>
        <taxon>Eurotatoria</taxon>
        <taxon>Bdelloidea</taxon>
        <taxon>Philodinida</taxon>
        <taxon>Philodinidae</taxon>
        <taxon>Didymodactylos</taxon>
    </lineage>
</organism>
<evidence type="ECO:0000259" key="1">
    <source>
        <dbReference type="PROSITE" id="PS50104"/>
    </source>
</evidence>
<dbReference type="EMBL" id="CAJNOQ010042744">
    <property type="protein sequence ID" value="CAF1628026.1"/>
    <property type="molecule type" value="Genomic_DNA"/>
</dbReference>
<dbReference type="AlphaFoldDB" id="A0A816CTW5"/>